<dbReference type="EMBL" id="CAAALY010012027">
    <property type="protein sequence ID" value="VEL11511.1"/>
    <property type="molecule type" value="Genomic_DNA"/>
</dbReference>
<organism evidence="1 2">
    <name type="scientific">Protopolystoma xenopodis</name>
    <dbReference type="NCBI Taxonomy" id="117903"/>
    <lineage>
        <taxon>Eukaryota</taxon>
        <taxon>Metazoa</taxon>
        <taxon>Spiralia</taxon>
        <taxon>Lophotrochozoa</taxon>
        <taxon>Platyhelminthes</taxon>
        <taxon>Monogenea</taxon>
        <taxon>Polyopisthocotylea</taxon>
        <taxon>Polystomatidea</taxon>
        <taxon>Polystomatidae</taxon>
        <taxon>Protopolystoma</taxon>
    </lineage>
</organism>
<evidence type="ECO:0000313" key="1">
    <source>
        <dbReference type="EMBL" id="VEL11511.1"/>
    </source>
</evidence>
<reference evidence="1" key="1">
    <citation type="submission" date="2018-11" db="EMBL/GenBank/DDBJ databases">
        <authorList>
            <consortium name="Pathogen Informatics"/>
        </authorList>
    </citation>
    <scope>NUCLEOTIDE SEQUENCE</scope>
</reference>
<comment type="caution">
    <text evidence="1">The sequence shown here is derived from an EMBL/GenBank/DDBJ whole genome shotgun (WGS) entry which is preliminary data.</text>
</comment>
<proteinExistence type="predicted"/>
<dbReference type="Proteomes" id="UP000784294">
    <property type="component" value="Unassembled WGS sequence"/>
</dbReference>
<accession>A0A3S4ZHA7</accession>
<gene>
    <name evidence="1" type="ORF">PXEA_LOCUS4951</name>
</gene>
<dbReference type="AlphaFoldDB" id="A0A3S4ZHA7"/>
<protein>
    <submittedName>
        <fullName evidence="1">Uncharacterized protein</fullName>
    </submittedName>
</protein>
<keyword evidence="2" id="KW-1185">Reference proteome</keyword>
<sequence length="114" mass="12337">MKFLHSHTCVISAKDADPGLSTGYIHVRSDTPEVSLMVPFEAVIYAGTLEIAVNDTSIFLPRFNSSLLREFPLRVTNTIQKALAVFHVEPSSDLAGGIEVSRSSTNGSLIMLST</sequence>
<name>A0A3S4ZHA7_9PLAT</name>
<evidence type="ECO:0000313" key="2">
    <source>
        <dbReference type="Proteomes" id="UP000784294"/>
    </source>
</evidence>